<dbReference type="EMBL" id="DVJO01000153">
    <property type="protein sequence ID" value="HIS83330.1"/>
    <property type="molecule type" value="Genomic_DNA"/>
</dbReference>
<sequence length="194" mass="20454">MGDYGNVGINAGYARLNARDYGKIGLEGSLKKELDKNPNIGYTLGGNASALIGKKAGVNAGVYAGMDFGTSTCTELNLGIIGDYTKGFDKNNLTDLDSKESLKAGGSIGFTRNICCDEGRKLKMALTGGADFHSVPEINNGQIVKSNKVSPFVGSNIEYSQQINDKGHQLVFGGKCSITKNGATYGEASIGYRF</sequence>
<protein>
    <submittedName>
        <fullName evidence="1">Uncharacterized protein</fullName>
    </submittedName>
</protein>
<accession>A0A9D1FWI8</accession>
<reference evidence="1" key="2">
    <citation type="journal article" date="2021" name="PeerJ">
        <title>Extensive microbial diversity within the chicken gut microbiome revealed by metagenomics and culture.</title>
        <authorList>
            <person name="Gilroy R."/>
            <person name="Ravi A."/>
            <person name="Getino M."/>
            <person name="Pursley I."/>
            <person name="Horton D.L."/>
            <person name="Alikhan N.F."/>
            <person name="Baker D."/>
            <person name="Gharbi K."/>
            <person name="Hall N."/>
            <person name="Watson M."/>
            <person name="Adriaenssens E.M."/>
            <person name="Foster-Nyarko E."/>
            <person name="Jarju S."/>
            <person name="Secka A."/>
            <person name="Antonio M."/>
            <person name="Oren A."/>
            <person name="Chaudhuri R.R."/>
            <person name="La Ragione R."/>
            <person name="Hildebrand F."/>
            <person name="Pallen M.J."/>
        </authorList>
    </citation>
    <scope>NUCLEOTIDE SEQUENCE</scope>
    <source>
        <strain evidence="1">CHK152-2994</strain>
    </source>
</reference>
<dbReference type="AlphaFoldDB" id="A0A9D1FWI8"/>
<evidence type="ECO:0000313" key="1">
    <source>
        <dbReference type="EMBL" id="HIS83330.1"/>
    </source>
</evidence>
<evidence type="ECO:0000313" key="2">
    <source>
        <dbReference type="Proteomes" id="UP000824139"/>
    </source>
</evidence>
<comment type="caution">
    <text evidence="1">The sequence shown here is derived from an EMBL/GenBank/DDBJ whole genome shotgun (WGS) entry which is preliminary data.</text>
</comment>
<organism evidence="1 2">
    <name type="scientific">Candidatus Scatenecus faecavium</name>
    <dbReference type="NCBI Taxonomy" id="2840915"/>
    <lineage>
        <taxon>Bacteria</taxon>
        <taxon>Candidatus Scatenecus</taxon>
    </lineage>
</organism>
<name>A0A9D1FWI8_9BACT</name>
<gene>
    <name evidence="1" type="ORF">IAD41_06980</name>
</gene>
<proteinExistence type="predicted"/>
<reference evidence="1" key="1">
    <citation type="submission" date="2020-10" db="EMBL/GenBank/DDBJ databases">
        <authorList>
            <person name="Gilroy R."/>
        </authorList>
    </citation>
    <scope>NUCLEOTIDE SEQUENCE</scope>
    <source>
        <strain evidence="1">CHK152-2994</strain>
    </source>
</reference>
<dbReference type="Proteomes" id="UP000824139">
    <property type="component" value="Unassembled WGS sequence"/>
</dbReference>